<proteinExistence type="predicted"/>
<evidence type="ECO:0000256" key="3">
    <source>
        <dbReference type="ARBA" id="ARBA00022519"/>
    </source>
</evidence>
<dbReference type="PANTHER" id="PTHR30462">
    <property type="entry name" value="INTERMEMBRANE TRANSPORT PROTEIN PQIB-RELATED"/>
    <property type="match status" value="1"/>
</dbReference>
<feature type="region of interest" description="Disordered" evidence="7">
    <location>
        <begin position="487"/>
        <end position="507"/>
    </location>
</feature>
<evidence type="ECO:0000256" key="7">
    <source>
        <dbReference type="SAM" id="MobiDB-lite"/>
    </source>
</evidence>
<feature type="transmembrane region" description="Helical" evidence="8">
    <location>
        <begin position="25"/>
        <end position="46"/>
    </location>
</feature>
<feature type="domain" description="Mce/MlaD" evidence="9">
    <location>
        <begin position="164"/>
        <end position="224"/>
    </location>
</feature>
<dbReference type="InterPro" id="IPR003399">
    <property type="entry name" value="Mce/MlaD"/>
</dbReference>
<dbReference type="RefSeq" id="WP_289828739.1">
    <property type="nucleotide sequence ID" value="NZ_JAUEDK010000005.1"/>
</dbReference>
<feature type="domain" description="Mce/MlaD" evidence="9">
    <location>
        <begin position="298"/>
        <end position="394"/>
    </location>
</feature>
<dbReference type="Proteomes" id="UP001168540">
    <property type="component" value="Unassembled WGS sequence"/>
</dbReference>
<keyword evidence="3" id="KW-0997">Cell inner membrane</keyword>
<reference evidence="10" key="1">
    <citation type="submission" date="2023-06" db="EMBL/GenBank/DDBJ databases">
        <authorList>
            <person name="Zhang S."/>
        </authorList>
    </citation>
    <scope>NUCLEOTIDE SEQUENCE</scope>
    <source>
        <strain evidence="10">SG2303</strain>
    </source>
</reference>
<sequence length="539" mass="59252">MTEPVSSNPPPAPDLRPRRRWSPSLVWLIPAIAAVIAGYLAVHAVLSRGPTITIAFKSAEGLEAGKTKIKYKDVDVGEVTAITLSSDRKHIIATAQLSRDIEQYLVDDSRFWVVRPRIAGGTVSGLSTLLSGAYIGFDVGHSQQERLNFIGLDVPPIITGDQPGRQFKLFADDLGSLDVGAPIYYRRIAVGRVVGYKLDPSGHNVIVSVFVEAPYDKFVTQQTRFWNASGVDLKVDANGVKLNTQSIASIVLGGIAFETPESDEEMEQASPNTTFTLAHDHEQAMRTPDRIVRIVLFRFHQSLRGLSVGAPVDFRGIALGEVTRIGVEYNKDHHNLDMLVQAHIYPSRLRSLSRQSLVAQENDARLRRIAERGLHAQLRSANLLTGQLYVALDFFPGVQPAKLTERNGVLELPTMPGDLEELQATLKRIAARLDKVPLDTIGKQLQQNLTALNKALDETTGLMKQLNGQVAPEAQKTLQQLNQTLQSAQRTLSPDSPAQQDVRTAAQEVSKAAQSFRALSDYLERHPEALIRGKQGDKP</sequence>
<evidence type="ECO:0000313" key="10">
    <source>
        <dbReference type="EMBL" id="MDN0074188.1"/>
    </source>
</evidence>
<evidence type="ECO:0000256" key="8">
    <source>
        <dbReference type="SAM" id="Phobius"/>
    </source>
</evidence>
<keyword evidence="5 8" id="KW-1133">Transmembrane helix</keyword>
<evidence type="ECO:0000256" key="1">
    <source>
        <dbReference type="ARBA" id="ARBA00004533"/>
    </source>
</evidence>
<keyword evidence="6 8" id="KW-0472">Membrane</keyword>
<evidence type="ECO:0000256" key="4">
    <source>
        <dbReference type="ARBA" id="ARBA00022692"/>
    </source>
</evidence>
<accession>A0ABT7XK91</accession>
<keyword evidence="2" id="KW-1003">Cell membrane</keyword>
<evidence type="ECO:0000256" key="2">
    <source>
        <dbReference type="ARBA" id="ARBA00022475"/>
    </source>
</evidence>
<evidence type="ECO:0000256" key="5">
    <source>
        <dbReference type="ARBA" id="ARBA00022989"/>
    </source>
</evidence>
<dbReference type="Pfam" id="PF02470">
    <property type="entry name" value="MlaD"/>
    <property type="match status" value="3"/>
</dbReference>
<organism evidence="10 11">
    <name type="scientific">Crenobacter oryzisoli</name>
    <dbReference type="NCBI Taxonomy" id="3056844"/>
    <lineage>
        <taxon>Bacteria</taxon>
        <taxon>Pseudomonadati</taxon>
        <taxon>Pseudomonadota</taxon>
        <taxon>Betaproteobacteria</taxon>
        <taxon>Neisseriales</taxon>
        <taxon>Neisseriaceae</taxon>
        <taxon>Crenobacter</taxon>
    </lineage>
</organism>
<evidence type="ECO:0000259" key="9">
    <source>
        <dbReference type="Pfam" id="PF02470"/>
    </source>
</evidence>
<protein>
    <submittedName>
        <fullName evidence="10">MlaD family protein</fullName>
    </submittedName>
</protein>
<dbReference type="InterPro" id="IPR051800">
    <property type="entry name" value="PqiA-PqiB_transport"/>
</dbReference>
<dbReference type="PANTHER" id="PTHR30462:SF0">
    <property type="entry name" value="INTERMEMBRANE TRANSPORT PROTEIN YEBT"/>
    <property type="match status" value="1"/>
</dbReference>
<comment type="caution">
    <text evidence="10">The sequence shown here is derived from an EMBL/GenBank/DDBJ whole genome shotgun (WGS) entry which is preliminary data.</text>
</comment>
<feature type="compositionally biased region" description="Polar residues" evidence="7">
    <location>
        <begin position="490"/>
        <end position="502"/>
    </location>
</feature>
<feature type="domain" description="Mce/MlaD" evidence="9">
    <location>
        <begin position="48"/>
        <end position="138"/>
    </location>
</feature>
<dbReference type="EMBL" id="JAUEDK010000005">
    <property type="protein sequence ID" value="MDN0074188.1"/>
    <property type="molecule type" value="Genomic_DNA"/>
</dbReference>
<name>A0ABT7XK91_9NEIS</name>
<keyword evidence="4 8" id="KW-0812">Transmembrane</keyword>
<evidence type="ECO:0000256" key="6">
    <source>
        <dbReference type="ARBA" id="ARBA00023136"/>
    </source>
</evidence>
<evidence type="ECO:0000313" key="11">
    <source>
        <dbReference type="Proteomes" id="UP001168540"/>
    </source>
</evidence>
<keyword evidence="11" id="KW-1185">Reference proteome</keyword>
<gene>
    <name evidence="10" type="ORF">QU481_04700</name>
</gene>
<comment type="subcellular location">
    <subcellularLocation>
        <location evidence="1">Cell inner membrane</location>
    </subcellularLocation>
</comment>